<dbReference type="GeneID" id="19308104"/>
<dbReference type="Proteomes" id="UP000030669">
    <property type="component" value="Unassembled WGS sequence"/>
</dbReference>
<evidence type="ECO:0008006" key="3">
    <source>
        <dbReference type="Google" id="ProtNLM"/>
    </source>
</evidence>
<evidence type="ECO:0000313" key="1">
    <source>
        <dbReference type="EMBL" id="EPQ59286.1"/>
    </source>
</evidence>
<dbReference type="HOGENOM" id="CLU_525909_0_0_1"/>
<organism evidence="1 2">
    <name type="scientific">Gloeophyllum trabeum (strain ATCC 11539 / FP-39264 / Madison 617)</name>
    <name type="common">Brown rot fungus</name>
    <dbReference type="NCBI Taxonomy" id="670483"/>
    <lineage>
        <taxon>Eukaryota</taxon>
        <taxon>Fungi</taxon>
        <taxon>Dikarya</taxon>
        <taxon>Basidiomycota</taxon>
        <taxon>Agaricomycotina</taxon>
        <taxon>Agaricomycetes</taxon>
        <taxon>Gloeophyllales</taxon>
        <taxon>Gloeophyllaceae</taxon>
        <taxon>Gloeophyllum</taxon>
    </lineage>
</organism>
<dbReference type="SUPFAM" id="SSF81383">
    <property type="entry name" value="F-box domain"/>
    <property type="match status" value="1"/>
</dbReference>
<evidence type="ECO:0000313" key="2">
    <source>
        <dbReference type="Proteomes" id="UP000030669"/>
    </source>
</evidence>
<dbReference type="EMBL" id="KB469297">
    <property type="protein sequence ID" value="EPQ59286.1"/>
    <property type="molecule type" value="Genomic_DNA"/>
</dbReference>
<gene>
    <name evidence="1" type="ORF">GLOTRDRAFT_70589</name>
</gene>
<dbReference type="Gene3D" id="3.80.10.10">
    <property type="entry name" value="Ribonuclease Inhibitor"/>
    <property type="match status" value="1"/>
</dbReference>
<accession>S7QHL5</accession>
<dbReference type="PANTHER" id="PTHR38926">
    <property type="entry name" value="F-BOX DOMAIN CONTAINING PROTEIN, EXPRESSED"/>
    <property type="match status" value="1"/>
</dbReference>
<dbReference type="InterPro" id="IPR006553">
    <property type="entry name" value="Leu-rich_rpt_Cys-con_subtyp"/>
</dbReference>
<protein>
    <recommendedName>
        <fullName evidence="3">F-box domain-containing protein</fullName>
    </recommendedName>
</protein>
<sequence length="486" mass="55602">MYALRERRAQHEEKIKHCKSLVTLARRMPPEVLAKIFLHCVEDGWTHGPLVLSMVCSSWRYAVRNYPRVWSHIHVNMEEHDPITRTRYWLSMARQAPLHVNLIANIETSELPIVLDILLEQASRWRSFSVTSASLRKTNNILSQCKYVMPDLREVSITTDVEVDDVVAAGTTELDGFRESFRDAPLLRKLTLTSNALHTTGLIPIQVEDLSIHLPEPRRIDLPMSGSSILHVLEGLPNLKHFTLTLPPHHEPQYIPERDLARRIFLGNLESMLLCVPPDVNGLMVHIVAPKLRSLQIRSNLDPLVRPHDLTGASLRELLEQSDPPIELLELHDVDLTDDDYIHCLRVLDDLKELRLHESEISDSVIRLLRGPRGYCPRLTRLDLRWCGQLTGSTLVEVVRSRLAVDDHPSLNSSEPIAEVAVMNCCFVEEQDVMDLAKVTVCRLVLRETEDYCRSRGCCTNARYRQRLRLRHNIGFGGTDHVQLLL</sequence>
<dbReference type="OrthoDB" id="3063971at2759"/>
<reference evidence="1 2" key="1">
    <citation type="journal article" date="2012" name="Science">
        <title>The Paleozoic origin of enzymatic lignin decomposition reconstructed from 31 fungal genomes.</title>
        <authorList>
            <person name="Floudas D."/>
            <person name="Binder M."/>
            <person name="Riley R."/>
            <person name="Barry K."/>
            <person name="Blanchette R.A."/>
            <person name="Henrissat B."/>
            <person name="Martinez A.T."/>
            <person name="Otillar R."/>
            <person name="Spatafora J.W."/>
            <person name="Yadav J.S."/>
            <person name="Aerts A."/>
            <person name="Benoit I."/>
            <person name="Boyd A."/>
            <person name="Carlson A."/>
            <person name="Copeland A."/>
            <person name="Coutinho P.M."/>
            <person name="de Vries R.P."/>
            <person name="Ferreira P."/>
            <person name="Findley K."/>
            <person name="Foster B."/>
            <person name="Gaskell J."/>
            <person name="Glotzer D."/>
            <person name="Gorecki P."/>
            <person name="Heitman J."/>
            <person name="Hesse C."/>
            <person name="Hori C."/>
            <person name="Igarashi K."/>
            <person name="Jurgens J.A."/>
            <person name="Kallen N."/>
            <person name="Kersten P."/>
            <person name="Kohler A."/>
            <person name="Kuees U."/>
            <person name="Kumar T.K.A."/>
            <person name="Kuo A."/>
            <person name="LaButti K."/>
            <person name="Larrondo L.F."/>
            <person name="Lindquist E."/>
            <person name="Ling A."/>
            <person name="Lombard V."/>
            <person name="Lucas S."/>
            <person name="Lundell T."/>
            <person name="Martin R."/>
            <person name="McLaughlin D.J."/>
            <person name="Morgenstern I."/>
            <person name="Morin E."/>
            <person name="Murat C."/>
            <person name="Nagy L.G."/>
            <person name="Nolan M."/>
            <person name="Ohm R.A."/>
            <person name="Patyshakuliyeva A."/>
            <person name="Rokas A."/>
            <person name="Ruiz-Duenas F.J."/>
            <person name="Sabat G."/>
            <person name="Salamov A."/>
            <person name="Samejima M."/>
            <person name="Schmutz J."/>
            <person name="Slot J.C."/>
            <person name="St John F."/>
            <person name="Stenlid J."/>
            <person name="Sun H."/>
            <person name="Sun S."/>
            <person name="Syed K."/>
            <person name="Tsang A."/>
            <person name="Wiebenga A."/>
            <person name="Young D."/>
            <person name="Pisabarro A."/>
            <person name="Eastwood D.C."/>
            <person name="Martin F."/>
            <person name="Cullen D."/>
            <person name="Grigoriev I.V."/>
            <person name="Hibbett D.S."/>
        </authorList>
    </citation>
    <scope>NUCLEOTIDE SEQUENCE [LARGE SCALE GENOMIC DNA]</scope>
    <source>
        <strain evidence="1 2">ATCC 11539</strain>
    </source>
</reference>
<dbReference type="eggNOG" id="ENOG502SJPZ">
    <property type="taxonomic scope" value="Eukaryota"/>
</dbReference>
<dbReference type="SMART" id="SM00367">
    <property type="entry name" value="LRR_CC"/>
    <property type="match status" value="1"/>
</dbReference>
<dbReference type="STRING" id="670483.S7QHL5"/>
<dbReference type="AlphaFoldDB" id="S7QHL5"/>
<name>S7QHL5_GLOTA</name>
<dbReference type="KEGG" id="gtr:GLOTRDRAFT_70589"/>
<keyword evidence="2" id="KW-1185">Reference proteome</keyword>
<dbReference type="InterPro" id="IPR036047">
    <property type="entry name" value="F-box-like_dom_sf"/>
</dbReference>
<proteinExistence type="predicted"/>
<dbReference type="RefSeq" id="XP_007862320.1">
    <property type="nucleotide sequence ID" value="XM_007864129.1"/>
</dbReference>
<dbReference type="InterPro" id="IPR032675">
    <property type="entry name" value="LRR_dom_sf"/>
</dbReference>
<dbReference type="SUPFAM" id="SSF52047">
    <property type="entry name" value="RNI-like"/>
    <property type="match status" value="1"/>
</dbReference>
<dbReference type="OMA" id="HCVADGW"/>
<dbReference type="PANTHER" id="PTHR38926:SF5">
    <property type="entry name" value="F-BOX AND LEUCINE-RICH REPEAT PROTEIN 6"/>
    <property type="match status" value="1"/>
</dbReference>